<evidence type="ECO:0000256" key="1">
    <source>
        <dbReference type="ARBA" id="ARBA00001946"/>
    </source>
</evidence>
<evidence type="ECO:0000259" key="4">
    <source>
        <dbReference type="PROSITE" id="PS51462"/>
    </source>
</evidence>
<feature type="domain" description="Nudix hydrolase" evidence="4">
    <location>
        <begin position="17"/>
        <end position="149"/>
    </location>
</feature>
<comment type="caution">
    <text evidence="5">The sequence shown here is derived from an EMBL/GenBank/DDBJ whole genome shotgun (WGS) entry which is preliminary data.</text>
</comment>
<evidence type="ECO:0000313" key="5">
    <source>
        <dbReference type="EMBL" id="MET3644100.1"/>
    </source>
</evidence>
<keyword evidence="6" id="KW-1185">Reference proteome</keyword>
<dbReference type="PANTHER" id="PTHR43046:SF2">
    <property type="entry name" value="8-OXO-DGTP DIPHOSPHATASE-RELATED"/>
    <property type="match status" value="1"/>
</dbReference>
<dbReference type="SUPFAM" id="SSF55811">
    <property type="entry name" value="Nudix"/>
    <property type="match status" value="1"/>
</dbReference>
<keyword evidence="2 3" id="KW-0378">Hydrolase</keyword>
<dbReference type="PROSITE" id="PS51462">
    <property type="entry name" value="NUDIX"/>
    <property type="match status" value="1"/>
</dbReference>
<dbReference type="PROSITE" id="PS00893">
    <property type="entry name" value="NUDIX_BOX"/>
    <property type="match status" value="1"/>
</dbReference>
<protein>
    <submittedName>
        <fullName evidence="5">ADP-ribose pyrophosphatase YjhB (NUDIX family)</fullName>
    </submittedName>
</protein>
<dbReference type="InterPro" id="IPR015797">
    <property type="entry name" value="NUDIX_hydrolase-like_dom_sf"/>
</dbReference>
<evidence type="ECO:0000256" key="3">
    <source>
        <dbReference type="RuleBase" id="RU003476"/>
    </source>
</evidence>
<sequence>MNQDYISYIRSKVGHDKIMLNFVGGILTDEAGRVLLQLRGDMHTWGLPGGAMELGESSVDTCKREFLEETGITVEPVRLLNIYSNTETHYPNGDKTQSIVILYEVKALSDATKLDFTDSETLALRFFSREEIAGMTDLFEKHRVMLEEFFSGHFEMGR</sequence>
<dbReference type="RefSeq" id="WP_253363570.1">
    <property type="nucleotide sequence ID" value="NZ_JALJXU010000002.1"/>
</dbReference>
<name>A0ABV2JJJ8_9STRE</name>
<dbReference type="Gene3D" id="3.90.79.10">
    <property type="entry name" value="Nucleoside Triphosphate Pyrophosphohydrolase"/>
    <property type="match status" value="1"/>
</dbReference>
<evidence type="ECO:0000256" key="2">
    <source>
        <dbReference type="ARBA" id="ARBA00022801"/>
    </source>
</evidence>
<organism evidence="5 6">
    <name type="scientific">Streptococcus gallinaceus</name>
    <dbReference type="NCBI Taxonomy" id="165758"/>
    <lineage>
        <taxon>Bacteria</taxon>
        <taxon>Bacillati</taxon>
        <taxon>Bacillota</taxon>
        <taxon>Bacilli</taxon>
        <taxon>Lactobacillales</taxon>
        <taxon>Streptococcaceae</taxon>
        <taxon>Streptococcus</taxon>
    </lineage>
</organism>
<gene>
    <name evidence="5" type="ORF">ABID27_000722</name>
</gene>
<proteinExistence type="inferred from homology"/>
<dbReference type="InterPro" id="IPR020476">
    <property type="entry name" value="Nudix_hydrolase"/>
</dbReference>
<comment type="cofactor">
    <cofactor evidence="1">
        <name>Mg(2+)</name>
        <dbReference type="ChEBI" id="CHEBI:18420"/>
    </cofactor>
</comment>
<dbReference type="Proteomes" id="UP001549055">
    <property type="component" value="Unassembled WGS sequence"/>
</dbReference>
<accession>A0ABV2JJJ8</accession>
<dbReference type="PRINTS" id="PR00502">
    <property type="entry name" value="NUDIXFAMILY"/>
</dbReference>
<dbReference type="Pfam" id="PF00293">
    <property type="entry name" value="NUDIX"/>
    <property type="match status" value="1"/>
</dbReference>
<dbReference type="PANTHER" id="PTHR43046">
    <property type="entry name" value="GDP-MANNOSE MANNOSYL HYDROLASE"/>
    <property type="match status" value="1"/>
</dbReference>
<dbReference type="CDD" id="cd04677">
    <property type="entry name" value="NUDIX_Hydrolase"/>
    <property type="match status" value="1"/>
</dbReference>
<comment type="similarity">
    <text evidence="3">Belongs to the Nudix hydrolase family.</text>
</comment>
<dbReference type="EMBL" id="JBEPMK010000002">
    <property type="protein sequence ID" value="MET3644100.1"/>
    <property type="molecule type" value="Genomic_DNA"/>
</dbReference>
<evidence type="ECO:0000313" key="6">
    <source>
        <dbReference type="Proteomes" id="UP001549055"/>
    </source>
</evidence>
<reference evidence="5 6" key="1">
    <citation type="submission" date="2024-06" db="EMBL/GenBank/DDBJ databases">
        <title>Genomic Encyclopedia of Type Strains, Phase IV (KMG-IV): sequencing the most valuable type-strain genomes for metagenomic binning, comparative biology and taxonomic classification.</title>
        <authorList>
            <person name="Goeker M."/>
        </authorList>
    </citation>
    <scope>NUCLEOTIDE SEQUENCE [LARGE SCALE GENOMIC DNA]</scope>
    <source>
        <strain evidence="5 6">DSM 15349</strain>
    </source>
</reference>
<dbReference type="InterPro" id="IPR020084">
    <property type="entry name" value="NUDIX_hydrolase_CS"/>
</dbReference>
<dbReference type="InterPro" id="IPR000086">
    <property type="entry name" value="NUDIX_hydrolase_dom"/>
</dbReference>